<dbReference type="Pfam" id="PF13520">
    <property type="entry name" value="AA_permease_2"/>
    <property type="match status" value="1"/>
</dbReference>
<gene>
    <name evidence="7" type="ORF">LF543_00595</name>
</gene>
<feature type="transmembrane region" description="Helical" evidence="6">
    <location>
        <begin position="410"/>
        <end position="428"/>
    </location>
</feature>
<feature type="transmembrane region" description="Helical" evidence="6">
    <location>
        <begin position="316"/>
        <end position="338"/>
    </location>
</feature>
<proteinExistence type="predicted"/>
<feature type="transmembrane region" description="Helical" evidence="6">
    <location>
        <begin position="137"/>
        <end position="157"/>
    </location>
</feature>
<feature type="transmembrane region" description="Helical" evidence="6">
    <location>
        <begin position="444"/>
        <end position="462"/>
    </location>
</feature>
<evidence type="ECO:0000256" key="6">
    <source>
        <dbReference type="SAM" id="Phobius"/>
    </source>
</evidence>
<dbReference type="PANTHER" id="PTHR42770:SF4">
    <property type="entry name" value="ARGININE_ORNITHINE ANTIPORTER-RELATED"/>
    <property type="match status" value="1"/>
</dbReference>
<dbReference type="PIRSF" id="PIRSF006060">
    <property type="entry name" value="AA_transporter"/>
    <property type="match status" value="1"/>
</dbReference>
<protein>
    <submittedName>
        <fullName evidence="7">Amino acid permease</fullName>
    </submittedName>
</protein>
<dbReference type="KEGG" id="lfv:LF543_00595"/>
<keyword evidence="4 6" id="KW-1133">Transmembrane helix</keyword>
<name>A0AAE6P1B9_9LACO</name>
<feature type="transmembrane region" description="Helical" evidence="6">
    <location>
        <begin position="107"/>
        <end position="125"/>
    </location>
</feature>
<evidence type="ECO:0000256" key="2">
    <source>
        <dbReference type="ARBA" id="ARBA00022475"/>
    </source>
</evidence>
<keyword evidence="3 6" id="KW-0812">Transmembrane</keyword>
<organism evidence="7 8">
    <name type="scientific">Fructilactobacillus fructivorans</name>
    <dbReference type="NCBI Taxonomy" id="1614"/>
    <lineage>
        <taxon>Bacteria</taxon>
        <taxon>Bacillati</taxon>
        <taxon>Bacillota</taxon>
        <taxon>Bacilli</taxon>
        <taxon>Lactobacillales</taxon>
        <taxon>Lactobacillaceae</taxon>
        <taxon>Fructilactobacillus</taxon>
    </lineage>
</organism>
<dbReference type="InterPro" id="IPR002293">
    <property type="entry name" value="AA/rel_permease1"/>
</dbReference>
<evidence type="ECO:0000256" key="4">
    <source>
        <dbReference type="ARBA" id="ARBA00022989"/>
    </source>
</evidence>
<dbReference type="PANTHER" id="PTHR42770">
    <property type="entry name" value="AMINO ACID TRANSPORTER-RELATED"/>
    <property type="match status" value="1"/>
</dbReference>
<feature type="transmembrane region" description="Helical" evidence="6">
    <location>
        <begin position="344"/>
        <end position="365"/>
    </location>
</feature>
<comment type="subcellular location">
    <subcellularLocation>
        <location evidence="1">Cell membrane</location>
        <topology evidence="1">Multi-pass membrane protein</topology>
    </subcellularLocation>
</comment>
<dbReference type="GO" id="GO:0005886">
    <property type="term" value="C:plasma membrane"/>
    <property type="evidence" value="ECO:0007669"/>
    <property type="project" value="UniProtKB-SubCell"/>
</dbReference>
<dbReference type="Gene3D" id="1.20.1740.10">
    <property type="entry name" value="Amino acid/polyamine transporter I"/>
    <property type="match status" value="1"/>
</dbReference>
<feature type="transmembrane region" description="Helical" evidence="6">
    <location>
        <begin position="190"/>
        <end position="211"/>
    </location>
</feature>
<feature type="transmembrane region" description="Helical" evidence="6">
    <location>
        <begin position="223"/>
        <end position="242"/>
    </location>
</feature>
<feature type="transmembrane region" description="Helical" evidence="6">
    <location>
        <begin position="386"/>
        <end position="404"/>
    </location>
</feature>
<keyword evidence="2" id="KW-1003">Cell membrane</keyword>
<evidence type="ECO:0000256" key="3">
    <source>
        <dbReference type="ARBA" id="ARBA00022692"/>
    </source>
</evidence>
<evidence type="ECO:0000256" key="1">
    <source>
        <dbReference type="ARBA" id="ARBA00004651"/>
    </source>
</evidence>
<sequence length="466" mass="51551">MVGGGIYDLPQNMALHAGAIAQIIAWALSGLIIWFIVRSFMTLSEVRPQFTTGLYHYAHAGFGNFTAFFVSWGYWICQSFAVAAYSVLLMSTLNAFWPGTFTGGNNWISILGGTIVLWLMTYLILKGIRVTSHVDVFGTICMLTIVAIFIITMIVVFNWHAFTTNMFAAQTLPKVNDKAMGGLFSQVRNAMMTTMWVFSGVEGAVVLSSNAKSQKDVRQATKYGFLICLVLYALVSILPLGLRSYGQIANLQSPSTGALMQIVLGPLGRLIITFGVIVAVLSSWLTWVLVLSEMPRAASMDGTFPKFFRKMGKNNVPIHSLFMTVLVIQLIIIFTHFAGRAFNFTLTIVGTMTVPPYLISMMYLFKISRNEKTFNPTGNKISVSRKSAYFVSALAILGTLFMGYAAGLEYMTIAFVIYAIGIPLFMYARKQYAPDQPIFGKYERYFAIGILIVAVIGVILLIQPKL</sequence>
<dbReference type="Proteomes" id="UP000327194">
    <property type="component" value="Chromosome"/>
</dbReference>
<evidence type="ECO:0000313" key="8">
    <source>
        <dbReference type="Proteomes" id="UP000327194"/>
    </source>
</evidence>
<dbReference type="InterPro" id="IPR050367">
    <property type="entry name" value="APC_superfamily"/>
</dbReference>
<evidence type="ECO:0000256" key="5">
    <source>
        <dbReference type="ARBA" id="ARBA00023136"/>
    </source>
</evidence>
<dbReference type="AlphaFoldDB" id="A0AAE6P1B9"/>
<keyword evidence="5 6" id="KW-0472">Membrane</keyword>
<evidence type="ECO:0000313" key="7">
    <source>
        <dbReference type="EMBL" id="QFX93291.1"/>
    </source>
</evidence>
<dbReference type="GO" id="GO:0022857">
    <property type="term" value="F:transmembrane transporter activity"/>
    <property type="evidence" value="ECO:0007669"/>
    <property type="project" value="InterPro"/>
</dbReference>
<dbReference type="EMBL" id="CP045562">
    <property type="protein sequence ID" value="QFX93291.1"/>
    <property type="molecule type" value="Genomic_DNA"/>
</dbReference>
<feature type="transmembrane region" description="Helical" evidence="6">
    <location>
        <begin position="12"/>
        <end position="37"/>
    </location>
</feature>
<reference evidence="7 8" key="1">
    <citation type="submission" date="2019-10" db="EMBL/GenBank/DDBJ databases">
        <title>Genome sequencing of Lactobacillus fructivorans.</title>
        <authorList>
            <person name="Kim K."/>
        </authorList>
    </citation>
    <scope>NUCLEOTIDE SEQUENCE [LARGE SCALE GENOMIC DNA]</scope>
    <source>
        <strain evidence="7 8">LF543</strain>
    </source>
</reference>
<accession>A0AAE6P1B9</accession>
<feature type="transmembrane region" description="Helical" evidence="6">
    <location>
        <begin position="262"/>
        <end position="290"/>
    </location>
</feature>